<gene>
    <name evidence="4" type="ORF">A4U43_C04F24250</name>
</gene>
<dbReference type="GO" id="GO:0000245">
    <property type="term" value="P:spliceosomal complex assembly"/>
    <property type="evidence" value="ECO:0007669"/>
    <property type="project" value="InterPro"/>
</dbReference>
<dbReference type="InterPro" id="IPR016024">
    <property type="entry name" value="ARM-type_fold"/>
</dbReference>
<evidence type="ECO:0000256" key="3">
    <source>
        <dbReference type="SAM" id="MobiDB-lite"/>
    </source>
</evidence>
<evidence type="ECO:0000256" key="1">
    <source>
        <dbReference type="ARBA" id="ARBA00005754"/>
    </source>
</evidence>
<keyword evidence="5" id="KW-1185">Reference proteome</keyword>
<dbReference type="SUPFAM" id="SSF48371">
    <property type="entry name" value="ARM repeat"/>
    <property type="match status" value="1"/>
</dbReference>
<name>A0A5P1F809_ASPOF</name>
<dbReference type="AlphaFoldDB" id="A0A5P1F809"/>
<dbReference type="Gramene" id="ONK72869">
    <property type="protein sequence ID" value="ONK72869"/>
    <property type="gene ID" value="A4U43_C04F24250"/>
</dbReference>
<evidence type="ECO:0000256" key="2">
    <source>
        <dbReference type="ARBA" id="ARBA00022728"/>
    </source>
</evidence>
<keyword evidence="2" id="KW-0508">mRNA splicing</keyword>
<comment type="similarity">
    <text evidence="1">Belongs to the SF3B1 family.</text>
</comment>
<evidence type="ECO:0000313" key="5">
    <source>
        <dbReference type="Proteomes" id="UP000243459"/>
    </source>
</evidence>
<sequence>MLLSIQSGAIQWRTKKSANPSACSKNSRSPTATVTCRSFTATANRQLGPLDDERQTADPPRSKARARGSGKPLLFHVITVLTRSTPSLSLGHRHNLQEALNALLPLLGQDFIRAHTRTIIDAITPLLASSDSTDNEIARNIVSSLTGSVGLDFMTDLINPDIFTCNEQHNSRAVQVLTAVASSVGTAALVPFLESVCSIMNPGSARDAGYRTVRQIVMVNKDSVVPHMTPLVNIALKEIAAGSNTWSVASAARAIDSLARAAHSYGVNDNFSKAMPVIFHCMRNHFNRRWTKSAVACAQAIGSIIELTEEPDKSFYAKELMETVCRENFGSESLDEETTRVVMAVYKQCLGAKEVTGLDVMGWLNNEGCVFKSLWEGAGS</sequence>
<protein>
    <recommendedName>
        <fullName evidence="6">TOG domain-containing protein</fullName>
    </recommendedName>
</protein>
<dbReference type="EMBL" id="CM007384">
    <property type="protein sequence ID" value="ONK72869.1"/>
    <property type="molecule type" value="Genomic_DNA"/>
</dbReference>
<reference evidence="5" key="1">
    <citation type="journal article" date="2017" name="Nat. Commun.">
        <title>The asparagus genome sheds light on the origin and evolution of a young Y chromosome.</title>
        <authorList>
            <person name="Harkess A."/>
            <person name="Zhou J."/>
            <person name="Xu C."/>
            <person name="Bowers J.E."/>
            <person name="Van der Hulst R."/>
            <person name="Ayyampalayam S."/>
            <person name="Mercati F."/>
            <person name="Riccardi P."/>
            <person name="McKain M.R."/>
            <person name="Kakrana A."/>
            <person name="Tang H."/>
            <person name="Ray J."/>
            <person name="Groenendijk J."/>
            <person name="Arikit S."/>
            <person name="Mathioni S.M."/>
            <person name="Nakano M."/>
            <person name="Shan H."/>
            <person name="Telgmann-Rauber A."/>
            <person name="Kanno A."/>
            <person name="Yue Z."/>
            <person name="Chen H."/>
            <person name="Li W."/>
            <person name="Chen Y."/>
            <person name="Xu X."/>
            <person name="Zhang Y."/>
            <person name="Luo S."/>
            <person name="Chen H."/>
            <person name="Gao J."/>
            <person name="Mao Z."/>
            <person name="Pires J.C."/>
            <person name="Luo M."/>
            <person name="Kudrna D."/>
            <person name="Wing R.A."/>
            <person name="Meyers B.C."/>
            <person name="Yi K."/>
            <person name="Kong H."/>
            <person name="Lavrijsen P."/>
            <person name="Sunseri F."/>
            <person name="Falavigna A."/>
            <person name="Ye Y."/>
            <person name="Leebens-Mack J.H."/>
            <person name="Chen G."/>
        </authorList>
    </citation>
    <scope>NUCLEOTIDE SEQUENCE [LARGE SCALE GENOMIC DNA]</scope>
    <source>
        <strain evidence="5">cv. DH0086</strain>
    </source>
</reference>
<organism evidence="4 5">
    <name type="scientific">Asparagus officinalis</name>
    <name type="common">Garden asparagus</name>
    <dbReference type="NCBI Taxonomy" id="4686"/>
    <lineage>
        <taxon>Eukaryota</taxon>
        <taxon>Viridiplantae</taxon>
        <taxon>Streptophyta</taxon>
        <taxon>Embryophyta</taxon>
        <taxon>Tracheophyta</taxon>
        <taxon>Spermatophyta</taxon>
        <taxon>Magnoliopsida</taxon>
        <taxon>Liliopsida</taxon>
        <taxon>Asparagales</taxon>
        <taxon>Asparagaceae</taxon>
        <taxon>Asparagoideae</taxon>
        <taxon>Asparagus</taxon>
    </lineage>
</organism>
<accession>A0A5P1F809</accession>
<dbReference type="PANTHER" id="PTHR12097">
    <property type="entry name" value="SPLICING FACTOR 3B, SUBUNIT 1-RELATED"/>
    <property type="match status" value="1"/>
</dbReference>
<dbReference type="GO" id="GO:0005681">
    <property type="term" value="C:spliceosomal complex"/>
    <property type="evidence" value="ECO:0007669"/>
    <property type="project" value="UniProtKB-KW"/>
</dbReference>
<dbReference type="InterPro" id="IPR011989">
    <property type="entry name" value="ARM-like"/>
</dbReference>
<dbReference type="Proteomes" id="UP000243459">
    <property type="component" value="Chromosome 4"/>
</dbReference>
<keyword evidence="2" id="KW-0747">Spliceosome</keyword>
<evidence type="ECO:0008006" key="6">
    <source>
        <dbReference type="Google" id="ProtNLM"/>
    </source>
</evidence>
<dbReference type="InterPro" id="IPR038737">
    <property type="entry name" value="SF3b_su1-like"/>
</dbReference>
<keyword evidence="2" id="KW-0507">mRNA processing</keyword>
<feature type="region of interest" description="Disordered" evidence="3">
    <location>
        <begin position="44"/>
        <end position="68"/>
    </location>
</feature>
<proteinExistence type="inferred from homology"/>
<evidence type="ECO:0000313" key="4">
    <source>
        <dbReference type="EMBL" id="ONK72869.1"/>
    </source>
</evidence>
<dbReference type="Gene3D" id="1.25.10.10">
    <property type="entry name" value="Leucine-rich Repeat Variant"/>
    <property type="match status" value="1"/>
</dbReference>
<dbReference type="GO" id="GO:0003729">
    <property type="term" value="F:mRNA binding"/>
    <property type="evidence" value="ECO:0007669"/>
    <property type="project" value="InterPro"/>
</dbReference>